<dbReference type="SMART" id="SM00563">
    <property type="entry name" value="PlsC"/>
    <property type="match status" value="1"/>
</dbReference>
<dbReference type="GO" id="GO:0003841">
    <property type="term" value="F:1-acylglycerol-3-phosphate O-acyltransferase activity"/>
    <property type="evidence" value="ECO:0007669"/>
    <property type="project" value="TreeGrafter"/>
</dbReference>
<reference evidence="4 5" key="1">
    <citation type="submission" date="2019-11" db="EMBL/GenBank/DDBJ databases">
        <title>Isolation of a new High Light Tolerant Cyanobacteria.</title>
        <authorList>
            <person name="Dobson Z."/>
            <person name="Vaughn N."/>
            <person name="Vaughn M."/>
            <person name="Fromme P."/>
            <person name="Mazor Y."/>
        </authorList>
    </citation>
    <scope>NUCLEOTIDE SEQUENCE [LARGE SCALE GENOMIC DNA]</scope>
    <source>
        <strain evidence="4 5">0216</strain>
    </source>
</reference>
<evidence type="ECO:0000256" key="2">
    <source>
        <dbReference type="ARBA" id="ARBA00023315"/>
    </source>
</evidence>
<dbReference type="Pfam" id="PF01553">
    <property type="entry name" value="Acyltransferase"/>
    <property type="match status" value="1"/>
</dbReference>
<feature type="domain" description="Phospholipid/glycerol acyltransferase" evidence="3">
    <location>
        <begin position="60"/>
        <end position="184"/>
    </location>
</feature>
<dbReference type="GO" id="GO:0006654">
    <property type="term" value="P:phosphatidic acid biosynthetic process"/>
    <property type="evidence" value="ECO:0007669"/>
    <property type="project" value="TreeGrafter"/>
</dbReference>
<organism evidence="4 5">
    <name type="scientific">Cyanobacterium aponinum 0216</name>
    <dbReference type="NCBI Taxonomy" id="2676140"/>
    <lineage>
        <taxon>Bacteria</taxon>
        <taxon>Bacillati</taxon>
        <taxon>Cyanobacteriota</taxon>
        <taxon>Cyanophyceae</taxon>
        <taxon>Oscillatoriophycideae</taxon>
        <taxon>Chroococcales</taxon>
        <taxon>Geminocystaceae</taxon>
        <taxon>Cyanobacterium</taxon>
    </lineage>
</organism>
<dbReference type="RefSeq" id="WP_155084109.1">
    <property type="nucleotide sequence ID" value="NZ_WMIA01000014.1"/>
</dbReference>
<dbReference type="PANTHER" id="PTHR10434">
    <property type="entry name" value="1-ACYL-SN-GLYCEROL-3-PHOSPHATE ACYLTRANSFERASE"/>
    <property type="match status" value="1"/>
</dbReference>
<proteinExistence type="predicted"/>
<evidence type="ECO:0000313" key="5">
    <source>
        <dbReference type="Proteomes" id="UP000437131"/>
    </source>
</evidence>
<name>A0A844GXL1_9CHRO</name>
<accession>A0A844GXL1</accession>
<dbReference type="AlphaFoldDB" id="A0A844GXL1"/>
<keyword evidence="1 4" id="KW-0808">Transferase</keyword>
<gene>
    <name evidence="4" type="ORF">GGC33_11615</name>
</gene>
<dbReference type="InterPro" id="IPR002123">
    <property type="entry name" value="Plipid/glycerol_acylTrfase"/>
</dbReference>
<evidence type="ECO:0000259" key="3">
    <source>
        <dbReference type="SMART" id="SM00563"/>
    </source>
</evidence>
<sequence length="235" mass="26463">MVTKTESPITKNENQHIIKSEISPWLIRLVYPLANRIIFPFFFKNIHIEGKENVPKSGAVIIAPTHRSRWDALIVPYATGRMVTNRDPFFMVSANEMKGFQGWFIRRLGGFPVDTERPGLESLYHSGKLLSEGKMVVIFPEGNIYRTVNTVNPLKRGIAKIVLEVEASNPEVEVKILPVAIKYSEVIPSRGCSVNVKIGSCLRVNEYLNGSIRENSIRLTADLKTSLQNELNLLS</sequence>
<dbReference type="EMBL" id="WMIA01000014">
    <property type="protein sequence ID" value="MTF39569.1"/>
    <property type="molecule type" value="Genomic_DNA"/>
</dbReference>
<protein>
    <submittedName>
        <fullName evidence="4">1-acyl-sn-glycerol-3-phosphate acyltransferase</fullName>
    </submittedName>
</protein>
<dbReference type="Proteomes" id="UP000437131">
    <property type="component" value="Unassembled WGS sequence"/>
</dbReference>
<keyword evidence="2 4" id="KW-0012">Acyltransferase</keyword>
<dbReference type="SUPFAM" id="SSF69593">
    <property type="entry name" value="Glycerol-3-phosphate (1)-acyltransferase"/>
    <property type="match status" value="1"/>
</dbReference>
<dbReference type="PANTHER" id="PTHR10434:SF11">
    <property type="entry name" value="1-ACYL-SN-GLYCEROL-3-PHOSPHATE ACYLTRANSFERASE"/>
    <property type="match status" value="1"/>
</dbReference>
<evidence type="ECO:0000256" key="1">
    <source>
        <dbReference type="ARBA" id="ARBA00022679"/>
    </source>
</evidence>
<evidence type="ECO:0000313" key="4">
    <source>
        <dbReference type="EMBL" id="MTF39569.1"/>
    </source>
</evidence>
<comment type="caution">
    <text evidence="4">The sequence shown here is derived from an EMBL/GenBank/DDBJ whole genome shotgun (WGS) entry which is preliminary data.</text>
</comment>